<evidence type="ECO:0000313" key="3">
    <source>
        <dbReference type="Proteomes" id="UP001346149"/>
    </source>
</evidence>
<gene>
    <name evidence="2" type="ORF">SAY86_023499</name>
</gene>
<evidence type="ECO:0000313" key="2">
    <source>
        <dbReference type="EMBL" id="KAK4793064.1"/>
    </source>
</evidence>
<feature type="compositionally biased region" description="Basic residues" evidence="1">
    <location>
        <begin position="1"/>
        <end position="17"/>
    </location>
</feature>
<reference evidence="2 3" key="1">
    <citation type="journal article" date="2023" name="Hortic Res">
        <title>Pangenome of water caltrop reveals structural variations and asymmetric subgenome divergence after allopolyploidization.</title>
        <authorList>
            <person name="Zhang X."/>
            <person name="Chen Y."/>
            <person name="Wang L."/>
            <person name="Yuan Y."/>
            <person name="Fang M."/>
            <person name="Shi L."/>
            <person name="Lu R."/>
            <person name="Comes H.P."/>
            <person name="Ma Y."/>
            <person name="Chen Y."/>
            <person name="Huang G."/>
            <person name="Zhou Y."/>
            <person name="Zheng Z."/>
            <person name="Qiu Y."/>
        </authorList>
    </citation>
    <scope>NUCLEOTIDE SEQUENCE [LARGE SCALE GENOMIC DNA]</scope>
    <source>
        <strain evidence="2">F231</strain>
    </source>
</reference>
<name>A0AAN7LXE2_TRANT</name>
<dbReference type="EMBL" id="JAXQNO010000008">
    <property type="protein sequence ID" value="KAK4793064.1"/>
    <property type="molecule type" value="Genomic_DNA"/>
</dbReference>
<evidence type="ECO:0000256" key="1">
    <source>
        <dbReference type="SAM" id="MobiDB-lite"/>
    </source>
</evidence>
<comment type="caution">
    <text evidence="2">The sequence shown here is derived from an EMBL/GenBank/DDBJ whole genome shotgun (WGS) entry which is preliminary data.</text>
</comment>
<proteinExistence type="predicted"/>
<protein>
    <submittedName>
        <fullName evidence="2">Uncharacterized protein</fullName>
    </submittedName>
</protein>
<accession>A0AAN7LXE2</accession>
<keyword evidence="3" id="KW-1185">Reference proteome</keyword>
<sequence length="73" mass="8167">MKILIRSKPKTKPKPHSPHYDQSTPEQQLDEHTSPSINKLVGETLSNNLDVPEGSFTGTGGQEVYRLVHTSQR</sequence>
<dbReference type="Proteomes" id="UP001346149">
    <property type="component" value="Unassembled WGS sequence"/>
</dbReference>
<dbReference type="AlphaFoldDB" id="A0AAN7LXE2"/>
<feature type="region of interest" description="Disordered" evidence="1">
    <location>
        <begin position="1"/>
        <end position="73"/>
    </location>
</feature>
<organism evidence="2 3">
    <name type="scientific">Trapa natans</name>
    <name type="common">Water chestnut</name>
    <dbReference type="NCBI Taxonomy" id="22666"/>
    <lineage>
        <taxon>Eukaryota</taxon>
        <taxon>Viridiplantae</taxon>
        <taxon>Streptophyta</taxon>
        <taxon>Embryophyta</taxon>
        <taxon>Tracheophyta</taxon>
        <taxon>Spermatophyta</taxon>
        <taxon>Magnoliopsida</taxon>
        <taxon>eudicotyledons</taxon>
        <taxon>Gunneridae</taxon>
        <taxon>Pentapetalae</taxon>
        <taxon>rosids</taxon>
        <taxon>malvids</taxon>
        <taxon>Myrtales</taxon>
        <taxon>Lythraceae</taxon>
        <taxon>Trapa</taxon>
    </lineage>
</organism>